<evidence type="ECO:0000313" key="1">
    <source>
        <dbReference type="EMBL" id="KAF4627808.1"/>
    </source>
</evidence>
<gene>
    <name evidence="1" type="ORF">G7Y89_g10343</name>
</gene>
<keyword evidence="2" id="KW-1185">Reference proteome</keyword>
<protein>
    <submittedName>
        <fullName evidence="1">Uncharacterized protein</fullName>
    </submittedName>
</protein>
<evidence type="ECO:0000313" key="2">
    <source>
        <dbReference type="Proteomes" id="UP000566819"/>
    </source>
</evidence>
<dbReference type="Proteomes" id="UP000566819">
    <property type="component" value="Unassembled WGS sequence"/>
</dbReference>
<sequence>MILDVEGLLPTSFRTSIDDPSHVTGATWQTLEGHGGAVTSVAFSRDSKLLINGNRIKVDRTEFLTRDQHPEESKDERYYQELSIKGSWVTLNTQRLLWLPSDYRAFRFNISPSNLIIGVGCGSGKGYIIEFSLATLLENFG</sequence>
<dbReference type="InterPro" id="IPR015943">
    <property type="entry name" value="WD40/YVTN_repeat-like_dom_sf"/>
</dbReference>
<dbReference type="SUPFAM" id="SSF50952">
    <property type="entry name" value="Soluble quinoprotein glucose dehydrogenase"/>
    <property type="match status" value="1"/>
</dbReference>
<dbReference type="InterPro" id="IPR011041">
    <property type="entry name" value="Quinoprot_gluc/sorb_DH_b-prop"/>
</dbReference>
<comment type="caution">
    <text evidence="1">The sequence shown here is derived from an EMBL/GenBank/DDBJ whole genome shotgun (WGS) entry which is preliminary data.</text>
</comment>
<dbReference type="AlphaFoldDB" id="A0A8H4VYV1"/>
<proteinExistence type="predicted"/>
<accession>A0A8H4VYV1</accession>
<dbReference type="EMBL" id="JAAMPI010000907">
    <property type="protein sequence ID" value="KAF4627808.1"/>
    <property type="molecule type" value="Genomic_DNA"/>
</dbReference>
<organism evidence="1 2">
    <name type="scientific">Cudoniella acicularis</name>
    <dbReference type="NCBI Taxonomy" id="354080"/>
    <lineage>
        <taxon>Eukaryota</taxon>
        <taxon>Fungi</taxon>
        <taxon>Dikarya</taxon>
        <taxon>Ascomycota</taxon>
        <taxon>Pezizomycotina</taxon>
        <taxon>Leotiomycetes</taxon>
        <taxon>Helotiales</taxon>
        <taxon>Tricladiaceae</taxon>
        <taxon>Cudoniella</taxon>
    </lineage>
</organism>
<name>A0A8H4VYV1_9HELO</name>
<reference evidence="1 2" key="1">
    <citation type="submission" date="2020-03" db="EMBL/GenBank/DDBJ databases">
        <title>Draft Genome Sequence of Cudoniella acicularis.</title>
        <authorList>
            <person name="Buettner E."/>
            <person name="Kellner H."/>
        </authorList>
    </citation>
    <scope>NUCLEOTIDE SEQUENCE [LARGE SCALE GENOMIC DNA]</scope>
    <source>
        <strain evidence="1 2">DSM 108380</strain>
    </source>
</reference>
<dbReference type="OrthoDB" id="3783534at2759"/>
<dbReference type="Gene3D" id="2.130.10.10">
    <property type="entry name" value="YVTN repeat-like/Quinoprotein amine dehydrogenase"/>
    <property type="match status" value="1"/>
</dbReference>